<dbReference type="InterPro" id="IPR025187">
    <property type="entry name" value="DUF4112"/>
</dbReference>
<evidence type="ECO:0000313" key="4">
    <source>
        <dbReference type="Proteomes" id="UP000823405"/>
    </source>
</evidence>
<keyword evidence="4" id="KW-1185">Reference proteome</keyword>
<feature type="transmembrane region" description="Helical" evidence="2">
    <location>
        <begin position="29"/>
        <end position="53"/>
    </location>
</feature>
<accession>A0A9P6QQB7</accession>
<reference evidence="3" key="1">
    <citation type="journal article" date="2020" name="Fungal Divers.">
        <title>Resolving the Mortierellaceae phylogeny through synthesis of multi-gene phylogenetics and phylogenomics.</title>
        <authorList>
            <person name="Vandepol N."/>
            <person name="Liber J."/>
            <person name="Desiro A."/>
            <person name="Na H."/>
            <person name="Kennedy M."/>
            <person name="Barry K."/>
            <person name="Grigoriev I.V."/>
            <person name="Miller A.N."/>
            <person name="O'Donnell K."/>
            <person name="Stajich J.E."/>
            <person name="Bonito G."/>
        </authorList>
    </citation>
    <scope>NUCLEOTIDE SEQUENCE</scope>
    <source>
        <strain evidence="3">NVP60</strain>
    </source>
</reference>
<dbReference type="OrthoDB" id="2103474at2759"/>
<organism evidence="3 4">
    <name type="scientific">Linnemannia gamsii</name>
    <dbReference type="NCBI Taxonomy" id="64522"/>
    <lineage>
        <taxon>Eukaryota</taxon>
        <taxon>Fungi</taxon>
        <taxon>Fungi incertae sedis</taxon>
        <taxon>Mucoromycota</taxon>
        <taxon>Mortierellomycotina</taxon>
        <taxon>Mortierellomycetes</taxon>
        <taxon>Mortierellales</taxon>
        <taxon>Mortierellaceae</taxon>
        <taxon>Linnemannia</taxon>
    </lineage>
</organism>
<dbReference type="AlphaFoldDB" id="A0A9P6QQB7"/>
<dbReference type="Pfam" id="PF13430">
    <property type="entry name" value="DUF4112"/>
    <property type="match status" value="1"/>
</dbReference>
<dbReference type="EMBL" id="JAAAIN010002632">
    <property type="protein sequence ID" value="KAG0291364.1"/>
    <property type="molecule type" value="Genomic_DNA"/>
</dbReference>
<keyword evidence="2" id="KW-0472">Membrane</keyword>
<gene>
    <name evidence="3" type="ORF">BGZ97_005905</name>
</gene>
<feature type="transmembrane region" description="Helical" evidence="2">
    <location>
        <begin position="83"/>
        <end position="102"/>
    </location>
</feature>
<feature type="transmembrane region" description="Helical" evidence="2">
    <location>
        <begin position="59"/>
        <end position="76"/>
    </location>
</feature>
<dbReference type="PANTHER" id="PTHR35519">
    <property type="entry name" value="MEMBRANE PROTEINS"/>
    <property type="match status" value="1"/>
</dbReference>
<comment type="caution">
    <text evidence="3">The sequence shown here is derived from an EMBL/GenBank/DDBJ whole genome shotgun (WGS) entry which is preliminary data.</text>
</comment>
<evidence type="ECO:0000313" key="3">
    <source>
        <dbReference type="EMBL" id="KAG0291364.1"/>
    </source>
</evidence>
<evidence type="ECO:0008006" key="5">
    <source>
        <dbReference type="Google" id="ProtNLM"/>
    </source>
</evidence>
<dbReference type="PANTHER" id="PTHR35519:SF2">
    <property type="entry name" value="PH DOMAIN PROTEIN"/>
    <property type="match status" value="1"/>
</dbReference>
<protein>
    <recommendedName>
        <fullName evidence="5">DUF4112 domain-containing protein</fullName>
    </recommendedName>
</protein>
<proteinExistence type="predicted"/>
<sequence length="170" mass="19389">MIMEYIKSYHREPRTEDEREKLYGRIRTIAYWLDSFATVGGLHVGLEAIVGFIPVIGDFLGLFASLYQVFLCYLFGIPMHLMLLMLANVLIDFVVGLVPWIGDILDVFYKSNQYNLTILSNWLVENRLVDVHRYNREHPLSNGMEPEGRNRSRSSRAPAAGVGTGSSRGY</sequence>
<keyword evidence="2" id="KW-1133">Transmembrane helix</keyword>
<feature type="region of interest" description="Disordered" evidence="1">
    <location>
        <begin position="139"/>
        <end position="170"/>
    </location>
</feature>
<keyword evidence="2" id="KW-0812">Transmembrane</keyword>
<dbReference type="Proteomes" id="UP000823405">
    <property type="component" value="Unassembled WGS sequence"/>
</dbReference>
<name>A0A9P6QQB7_9FUNG</name>
<evidence type="ECO:0000256" key="2">
    <source>
        <dbReference type="SAM" id="Phobius"/>
    </source>
</evidence>
<evidence type="ECO:0000256" key="1">
    <source>
        <dbReference type="SAM" id="MobiDB-lite"/>
    </source>
</evidence>